<accession>A0A368TAC6</accession>
<dbReference type="EMBL" id="QEIN01000014">
    <property type="protein sequence ID" value="RCV61854.1"/>
    <property type="molecule type" value="Genomic_DNA"/>
</dbReference>
<gene>
    <name evidence="1" type="ORF">DEF24_03230</name>
</gene>
<comment type="caution">
    <text evidence="1">The sequence shown here is derived from an EMBL/GenBank/DDBJ whole genome shotgun (WGS) entry which is preliminary data.</text>
</comment>
<evidence type="ECO:0000313" key="1">
    <source>
        <dbReference type="EMBL" id="RCV61854.1"/>
    </source>
</evidence>
<dbReference type="RefSeq" id="WP_114433184.1">
    <property type="nucleotide sequence ID" value="NZ_QEIN01000014.1"/>
</dbReference>
<proteinExistence type="predicted"/>
<protein>
    <submittedName>
        <fullName evidence="1">Uncharacterized protein</fullName>
    </submittedName>
</protein>
<dbReference type="Proteomes" id="UP000253318">
    <property type="component" value="Unassembled WGS sequence"/>
</dbReference>
<name>A0A368TAC6_9ACTN</name>
<evidence type="ECO:0000313" key="2">
    <source>
        <dbReference type="Proteomes" id="UP000253318"/>
    </source>
</evidence>
<reference evidence="1 2" key="1">
    <citation type="submission" date="2018-04" db="EMBL/GenBank/DDBJ databases">
        <title>Novel actinobacteria from marine sediment.</title>
        <authorList>
            <person name="Ng Z.Y."/>
            <person name="Tan G.Y.A."/>
        </authorList>
    </citation>
    <scope>NUCLEOTIDE SEQUENCE [LARGE SCALE GENOMIC DNA]</scope>
    <source>
        <strain evidence="1 2">TPS81</strain>
    </source>
</reference>
<keyword evidence="2" id="KW-1185">Reference proteome</keyword>
<sequence>MARRPPPARRRRPLWHPFEADGTPAAAEVAEAVVDLIDRYVLRHGLYPGRVAAAVLTRPAPEPGTADWDPAAAVVATRACAPDGRGPGDFAAGLRSGRALRVAPRLAALLRAWEGGDPSAFAALPPHRRATVGVGLARAGILRGTAF</sequence>
<organism evidence="1 2">
    <name type="scientific">Marinitenerispora sediminis</name>
    <dbReference type="NCBI Taxonomy" id="1931232"/>
    <lineage>
        <taxon>Bacteria</taxon>
        <taxon>Bacillati</taxon>
        <taxon>Actinomycetota</taxon>
        <taxon>Actinomycetes</taxon>
        <taxon>Streptosporangiales</taxon>
        <taxon>Nocardiopsidaceae</taxon>
        <taxon>Marinitenerispora</taxon>
    </lineage>
</organism>
<dbReference type="AlphaFoldDB" id="A0A368TAC6"/>